<dbReference type="RefSeq" id="WP_250921895.1">
    <property type="nucleotide sequence ID" value="NZ_JAMQAW010000031.1"/>
</dbReference>
<name>A0ABT0UUC2_9ACTN</name>
<keyword evidence="1" id="KW-1133">Transmembrane helix</keyword>
<evidence type="ECO:0000313" key="3">
    <source>
        <dbReference type="Proteomes" id="UP001431429"/>
    </source>
</evidence>
<keyword evidence="3" id="KW-1185">Reference proteome</keyword>
<dbReference type="EMBL" id="JAMQAW010000031">
    <property type="protein sequence ID" value="MCM2391569.1"/>
    <property type="molecule type" value="Genomic_DNA"/>
</dbReference>
<comment type="caution">
    <text evidence="2">The sequence shown here is derived from an EMBL/GenBank/DDBJ whole genome shotgun (WGS) entry which is preliminary data.</text>
</comment>
<feature type="transmembrane region" description="Helical" evidence="1">
    <location>
        <begin position="20"/>
        <end position="39"/>
    </location>
</feature>
<keyword evidence="1" id="KW-0472">Membrane</keyword>
<accession>A0ABT0UUC2</accession>
<gene>
    <name evidence="2" type="ORF">NBG84_25330</name>
</gene>
<evidence type="ECO:0000313" key="2">
    <source>
        <dbReference type="EMBL" id="MCM2391569.1"/>
    </source>
</evidence>
<dbReference type="Proteomes" id="UP001431429">
    <property type="component" value="Unassembled WGS sequence"/>
</dbReference>
<reference evidence="2" key="1">
    <citation type="submission" date="2022-06" db="EMBL/GenBank/DDBJ databases">
        <title>Genome public.</title>
        <authorList>
            <person name="Sun Q."/>
        </authorList>
    </citation>
    <scope>NUCLEOTIDE SEQUENCE</scope>
    <source>
        <strain evidence="2">CWNU-1</strain>
    </source>
</reference>
<protein>
    <submittedName>
        <fullName evidence="2">Uncharacterized protein</fullName>
    </submittedName>
</protein>
<proteinExistence type="predicted"/>
<organism evidence="2 3">
    <name type="scientific">Streptomyces albipurpureus</name>
    <dbReference type="NCBI Taxonomy" id="2897419"/>
    <lineage>
        <taxon>Bacteria</taxon>
        <taxon>Bacillati</taxon>
        <taxon>Actinomycetota</taxon>
        <taxon>Actinomycetes</taxon>
        <taxon>Kitasatosporales</taxon>
        <taxon>Streptomycetaceae</taxon>
        <taxon>Streptomyces</taxon>
    </lineage>
</organism>
<keyword evidence="1" id="KW-0812">Transmembrane</keyword>
<evidence type="ECO:0000256" key="1">
    <source>
        <dbReference type="SAM" id="Phobius"/>
    </source>
</evidence>
<sequence>MSAHSPTPSPVEGGAGVRLPWWSLALPMLAFVFLLLLIADPAQAQPAEETTAIGDLVAYIQLLLFR</sequence>